<comment type="caution">
    <text evidence="2">The sequence shown here is derived from an EMBL/GenBank/DDBJ whole genome shotgun (WGS) entry which is preliminary data.</text>
</comment>
<dbReference type="AlphaFoldDB" id="A0AAD8BC68"/>
<accession>A0AAD8BC68</accession>
<evidence type="ECO:0000313" key="2">
    <source>
        <dbReference type="EMBL" id="KAK0051899.1"/>
    </source>
</evidence>
<name>A0AAD8BC68_BIOPF</name>
<keyword evidence="3" id="KW-1185">Reference proteome</keyword>
<evidence type="ECO:0000313" key="3">
    <source>
        <dbReference type="Proteomes" id="UP001233172"/>
    </source>
</evidence>
<feature type="non-terminal residue" evidence="2">
    <location>
        <position position="1"/>
    </location>
</feature>
<feature type="region of interest" description="Disordered" evidence="1">
    <location>
        <begin position="1"/>
        <end position="32"/>
    </location>
</feature>
<gene>
    <name evidence="2" type="ORF">Bpfe_018669</name>
</gene>
<feature type="compositionally biased region" description="Basic and acidic residues" evidence="1">
    <location>
        <begin position="18"/>
        <end position="32"/>
    </location>
</feature>
<reference evidence="2" key="1">
    <citation type="journal article" date="2023" name="PLoS Negl. Trop. Dis.">
        <title>A genome sequence for Biomphalaria pfeifferi, the major vector snail for the human-infecting parasite Schistosoma mansoni.</title>
        <authorList>
            <person name="Bu L."/>
            <person name="Lu L."/>
            <person name="Laidemitt M.R."/>
            <person name="Zhang S.M."/>
            <person name="Mutuku M."/>
            <person name="Mkoji G."/>
            <person name="Steinauer M."/>
            <person name="Loker E.S."/>
        </authorList>
    </citation>
    <scope>NUCLEOTIDE SEQUENCE</scope>
    <source>
        <strain evidence="2">KasaAsao</strain>
    </source>
</reference>
<reference evidence="2" key="2">
    <citation type="submission" date="2023-04" db="EMBL/GenBank/DDBJ databases">
        <authorList>
            <person name="Bu L."/>
            <person name="Lu L."/>
            <person name="Laidemitt M.R."/>
            <person name="Zhang S.M."/>
            <person name="Mutuku M."/>
            <person name="Mkoji G."/>
            <person name="Steinauer M."/>
            <person name="Loker E.S."/>
        </authorList>
    </citation>
    <scope>NUCLEOTIDE SEQUENCE</scope>
    <source>
        <strain evidence="2">KasaAsao</strain>
        <tissue evidence="2">Whole Snail</tissue>
    </source>
</reference>
<proteinExistence type="predicted"/>
<protein>
    <submittedName>
        <fullName evidence="2">Uncharacterized protein</fullName>
    </submittedName>
</protein>
<dbReference type="Proteomes" id="UP001233172">
    <property type="component" value="Unassembled WGS sequence"/>
</dbReference>
<dbReference type="EMBL" id="JASAOG010000099">
    <property type="protein sequence ID" value="KAK0051899.1"/>
    <property type="molecule type" value="Genomic_DNA"/>
</dbReference>
<sequence>TDRTEPYRGGSWDNSLHSTDRSTDSQQKRGERMVSSVLQYQPVITATRHIDPDQDVWRASKQSLHAVWCQQLGLQGFSKQNARESLI</sequence>
<evidence type="ECO:0000256" key="1">
    <source>
        <dbReference type="SAM" id="MobiDB-lite"/>
    </source>
</evidence>
<organism evidence="2 3">
    <name type="scientific">Biomphalaria pfeifferi</name>
    <name type="common">Bloodfluke planorb</name>
    <name type="synonym">Freshwater snail</name>
    <dbReference type="NCBI Taxonomy" id="112525"/>
    <lineage>
        <taxon>Eukaryota</taxon>
        <taxon>Metazoa</taxon>
        <taxon>Spiralia</taxon>
        <taxon>Lophotrochozoa</taxon>
        <taxon>Mollusca</taxon>
        <taxon>Gastropoda</taxon>
        <taxon>Heterobranchia</taxon>
        <taxon>Euthyneura</taxon>
        <taxon>Panpulmonata</taxon>
        <taxon>Hygrophila</taxon>
        <taxon>Lymnaeoidea</taxon>
        <taxon>Planorbidae</taxon>
        <taxon>Biomphalaria</taxon>
    </lineage>
</organism>